<reference evidence="3" key="1">
    <citation type="submission" date="2020-09" db="EMBL/GenBank/DDBJ databases">
        <authorList>
            <person name="Kikuchi T."/>
        </authorList>
    </citation>
    <scope>NUCLEOTIDE SEQUENCE</scope>
    <source>
        <strain evidence="3">Ka4C1</strain>
    </source>
</reference>
<dbReference type="EMBL" id="CAJFCV020000002">
    <property type="protein sequence ID" value="CAG9097835.1"/>
    <property type="molecule type" value="Genomic_DNA"/>
</dbReference>
<dbReference type="EMBL" id="CAJFDI010000002">
    <property type="protein sequence ID" value="CAD5215745.1"/>
    <property type="molecule type" value="Genomic_DNA"/>
</dbReference>
<keyword evidence="1" id="KW-1133">Transmembrane helix</keyword>
<evidence type="ECO:0000313" key="3">
    <source>
        <dbReference type="EMBL" id="CAD5215745.1"/>
    </source>
</evidence>
<feature type="transmembrane region" description="Helical" evidence="1">
    <location>
        <begin position="117"/>
        <end position="135"/>
    </location>
</feature>
<sequence length="136" mass="15301">MVSFWTWGHLVLLLIICFFSVESAGLPKRMCYQCHMPYQCSTGFCYGDFCVKSLVGDKYVSKGCENKSVNTYARSVSTEENSGSTDVGCLESEVFGVPNTICYCNDVDFCNQSPQNYSNLFTMASFLLILIPFMYI</sequence>
<keyword evidence="1" id="KW-0812">Transmembrane</keyword>
<evidence type="ECO:0000256" key="1">
    <source>
        <dbReference type="SAM" id="Phobius"/>
    </source>
</evidence>
<name>A0A811KHK0_BURXY</name>
<dbReference type="Proteomes" id="UP000659654">
    <property type="component" value="Unassembled WGS sequence"/>
</dbReference>
<comment type="caution">
    <text evidence="3">The sequence shown here is derived from an EMBL/GenBank/DDBJ whole genome shotgun (WGS) entry which is preliminary data.</text>
</comment>
<keyword evidence="1" id="KW-0472">Membrane</keyword>
<proteinExistence type="predicted"/>
<dbReference type="OrthoDB" id="5851255at2759"/>
<feature type="chain" id="PRO_5036221024" evidence="2">
    <location>
        <begin position="24"/>
        <end position="136"/>
    </location>
</feature>
<gene>
    <name evidence="3" type="ORF">BXYJ_LOCUS4183</name>
</gene>
<feature type="signal peptide" evidence="2">
    <location>
        <begin position="1"/>
        <end position="23"/>
    </location>
</feature>
<accession>A0A811KHK0</accession>
<keyword evidence="2" id="KW-0732">Signal</keyword>
<dbReference type="AlphaFoldDB" id="A0A811KHK0"/>
<keyword evidence="4" id="KW-1185">Reference proteome</keyword>
<evidence type="ECO:0000256" key="2">
    <source>
        <dbReference type="SAM" id="SignalP"/>
    </source>
</evidence>
<protein>
    <submittedName>
        <fullName evidence="3">(pine wood nematode) hypothetical protein</fullName>
    </submittedName>
</protein>
<evidence type="ECO:0000313" key="4">
    <source>
        <dbReference type="Proteomes" id="UP000659654"/>
    </source>
</evidence>
<organism evidence="3 4">
    <name type="scientific">Bursaphelenchus xylophilus</name>
    <name type="common">Pinewood nematode worm</name>
    <name type="synonym">Aphelenchoides xylophilus</name>
    <dbReference type="NCBI Taxonomy" id="6326"/>
    <lineage>
        <taxon>Eukaryota</taxon>
        <taxon>Metazoa</taxon>
        <taxon>Ecdysozoa</taxon>
        <taxon>Nematoda</taxon>
        <taxon>Chromadorea</taxon>
        <taxon>Rhabditida</taxon>
        <taxon>Tylenchina</taxon>
        <taxon>Tylenchomorpha</taxon>
        <taxon>Aphelenchoidea</taxon>
        <taxon>Aphelenchoididae</taxon>
        <taxon>Bursaphelenchus</taxon>
    </lineage>
</organism>
<dbReference type="Proteomes" id="UP000582659">
    <property type="component" value="Unassembled WGS sequence"/>
</dbReference>